<dbReference type="Gene3D" id="3.60.10.10">
    <property type="entry name" value="Endonuclease/exonuclease/phosphatase"/>
    <property type="match status" value="1"/>
</dbReference>
<dbReference type="PANTHER" id="PTHR11200">
    <property type="entry name" value="INOSITOL 5-PHOSPHATASE"/>
    <property type="match status" value="1"/>
</dbReference>
<evidence type="ECO:0000313" key="1">
    <source>
        <dbReference type="EMBL" id="VEL32575.1"/>
    </source>
</evidence>
<dbReference type="EMBL" id="CAAALY010244360">
    <property type="protein sequence ID" value="VEL32575.1"/>
    <property type="molecule type" value="Genomic_DNA"/>
</dbReference>
<comment type="caution">
    <text evidence="1">The sequence shown here is derived from an EMBL/GenBank/DDBJ whole genome shotgun (WGS) entry which is preliminary data.</text>
</comment>
<proteinExistence type="predicted"/>
<keyword evidence="2" id="KW-1185">Reference proteome</keyword>
<reference evidence="1" key="1">
    <citation type="submission" date="2018-11" db="EMBL/GenBank/DDBJ databases">
        <authorList>
            <consortium name="Pathogen Informatics"/>
        </authorList>
    </citation>
    <scope>NUCLEOTIDE SEQUENCE</scope>
</reference>
<dbReference type="GO" id="GO:0046856">
    <property type="term" value="P:phosphatidylinositol dephosphorylation"/>
    <property type="evidence" value="ECO:0007669"/>
    <property type="project" value="InterPro"/>
</dbReference>
<protein>
    <recommendedName>
        <fullName evidence="3">Inositol polyphosphate-related phosphatase domain-containing protein</fullName>
    </recommendedName>
</protein>
<dbReference type="OrthoDB" id="7862313at2759"/>
<sequence>MAAVGNPNPHTRAMDSLDIAPTRFLPQPLYRARLESDELIKLKLTERQAEYCTWKSLRVFIGTWNVNGCQNSRIHLDHWLQPPKNQPPADIYVFGSVYHSRLACQVNLDSEPPQLDCLISGLCKSLQELDLSLGGMALNKMTSSSIEDRWLAQLESAVGGLLQPPPPTAGNLDSSHLQMAAVAVSIDSSNGLSGGQMQLSGSSSNLSCNGSLALDTTSSPILERQRSYHAKWASRTGGGYYRLSRIRLAGILMVVYVSARASRLGHVSEISVQAVPTGMFNVMAIGSDL</sequence>
<dbReference type="InterPro" id="IPR046985">
    <property type="entry name" value="IP5"/>
</dbReference>
<dbReference type="SUPFAM" id="SSF56219">
    <property type="entry name" value="DNase I-like"/>
    <property type="match status" value="1"/>
</dbReference>
<organism evidence="1 2">
    <name type="scientific">Protopolystoma xenopodis</name>
    <dbReference type="NCBI Taxonomy" id="117903"/>
    <lineage>
        <taxon>Eukaryota</taxon>
        <taxon>Metazoa</taxon>
        <taxon>Spiralia</taxon>
        <taxon>Lophotrochozoa</taxon>
        <taxon>Platyhelminthes</taxon>
        <taxon>Monogenea</taxon>
        <taxon>Polyopisthocotylea</taxon>
        <taxon>Polystomatidea</taxon>
        <taxon>Polystomatidae</taxon>
        <taxon>Protopolystoma</taxon>
    </lineage>
</organism>
<dbReference type="GO" id="GO:0004439">
    <property type="term" value="F:phosphatidylinositol-4,5-bisphosphate 5-phosphatase activity"/>
    <property type="evidence" value="ECO:0007669"/>
    <property type="project" value="TreeGrafter"/>
</dbReference>
<dbReference type="AlphaFoldDB" id="A0A448XB71"/>
<dbReference type="Proteomes" id="UP000784294">
    <property type="component" value="Unassembled WGS sequence"/>
</dbReference>
<evidence type="ECO:0000313" key="2">
    <source>
        <dbReference type="Proteomes" id="UP000784294"/>
    </source>
</evidence>
<dbReference type="InterPro" id="IPR036691">
    <property type="entry name" value="Endo/exonu/phosph_ase_sf"/>
</dbReference>
<accession>A0A448XB71</accession>
<evidence type="ECO:0008006" key="3">
    <source>
        <dbReference type="Google" id="ProtNLM"/>
    </source>
</evidence>
<name>A0A448XB71_9PLAT</name>
<gene>
    <name evidence="1" type="ORF">PXEA_LOCUS26015</name>
</gene>